<sequence length="292" mass="32022">MSIEIHDKSIASLVQSAWEIRKNNFPDTIEFDVPDKTRTVSVTGNECILNCAHCGGHYLKNMTPISAISSLSDYSSLLISGGCDEMGKVDIASHKALIDELKEKSIKINAHVGLISEAQIQQVASFADCVSFDFLTDKETIQQVYGLGLKPEDYITTYLNLKKHVRVVPHICIGLYGGKIQGEIDAIKKLKELGADSLVFIVFIPTPGTRYANKPAPSPEDVAKVLATARIEFPDIPIHLGCMRPKGRIRAQIDQLAVLCGVNKLVNPTKPAVEEARECGLEIKYGRECCVL</sequence>
<evidence type="ECO:0000256" key="4">
    <source>
        <dbReference type="ARBA" id="ARBA00023014"/>
    </source>
</evidence>
<dbReference type="Proteomes" id="UP000019591">
    <property type="component" value="Chromosome"/>
</dbReference>
<dbReference type="PANTHER" id="PTHR43288">
    <property type="entry name" value="BIOTIN SYNTHASE-RELATED PROTEIN, RADICAL SAM SUPERFAMILY"/>
    <property type="match status" value="1"/>
</dbReference>
<dbReference type="SUPFAM" id="SSF102114">
    <property type="entry name" value="Radical SAM enzymes"/>
    <property type="match status" value="1"/>
</dbReference>
<organism evidence="6 7">
    <name type="scientific">Peptoclostridium acidaminophilum DSM 3953</name>
    <dbReference type="NCBI Taxonomy" id="1286171"/>
    <lineage>
        <taxon>Bacteria</taxon>
        <taxon>Bacillati</taxon>
        <taxon>Bacillota</taxon>
        <taxon>Clostridia</taxon>
        <taxon>Peptostreptococcales</taxon>
        <taxon>Peptoclostridiaceae</taxon>
        <taxon>Peptoclostridium</taxon>
    </lineage>
</organism>
<dbReference type="GO" id="GO:0003824">
    <property type="term" value="F:catalytic activity"/>
    <property type="evidence" value="ECO:0007669"/>
    <property type="project" value="InterPro"/>
</dbReference>
<name>W8U5F4_PEPAC</name>
<dbReference type="InterPro" id="IPR006638">
    <property type="entry name" value="Elp3/MiaA/NifB-like_rSAM"/>
</dbReference>
<dbReference type="SMART" id="SM00729">
    <property type="entry name" value="Elp3"/>
    <property type="match status" value="1"/>
</dbReference>
<reference evidence="6 7" key="1">
    <citation type="journal article" date="2014" name="Genome Announc.">
        <title>Complete Genome Sequence of Amino Acid-Utilizing Eubacterium acidaminophilum al-2 (DSM 3953).</title>
        <authorList>
            <person name="Poehlein A."/>
            <person name="Andreesen J.R."/>
            <person name="Daniel R."/>
        </authorList>
    </citation>
    <scope>NUCLEOTIDE SEQUENCE [LARGE SCALE GENOMIC DNA]</scope>
    <source>
        <strain evidence="6 7">DSM 3953</strain>
    </source>
</reference>
<dbReference type="OrthoDB" id="5420460at2"/>
<proteinExistence type="predicted"/>
<dbReference type="InterPro" id="IPR007197">
    <property type="entry name" value="rSAM"/>
</dbReference>
<evidence type="ECO:0000313" key="6">
    <source>
        <dbReference type="EMBL" id="AHM56151.1"/>
    </source>
</evidence>
<keyword evidence="4" id="KW-0411">Iron-sulfur</keyword>
<keyword evidence="1" id="KW-0949">S-adenosyl-L-methionine</keyword>
<dbReference type="Gene3D" id="3.20.20.70">
    <property type="entry name" value="Aldolase class I"/>
    <property type="match status" value="1"/>
</dbReference>
<evidence type="ECO:0000313" key="7">
    <source>
        <dbReference type="Proteomes" id="UP000019591"/>
    </source>
</evidence>
<evidence type="ECO:0000256" key="1">
    <source>
        <dbReference type="ARBA" id="ARBA00022691"/>
    </source>
</evidence>
<dbReference type="AlphaFoldDB" id="W8U5F4"/>
<dbReference type="PATRIC" id="fig|1286171.3.peg.798"/>
<dbReference type="HOGENOM" id="CLU_067819_1_0_9"/>
<dbReference type="RefSeq" id="WP_025435173.1">
    <property type="nucleotide sequence ID" value="NZ_CP007452.1"/>
</dbReference>
<dbReference type="GO" id="GO:0046872">
    <property type="term" value="F:metal ion binding"/>
    <property type="evidence" value="ECO:0007669"/>
    <property type="project" value="UniProtKB-KW"/>
</dbReference>
<gene>
    <name evidence="6" type="ORF">EAL2_c08510</name>
</gene>
<dbReference type="KEGG" id="eac:EAL2_c08510"/>
<evidence type="ECO:0000259" key="5">
    <source>
        <dbReference type="SMART" id="SM00729"/>
    </source>
</evidence>
<dbReference type="SFLD" id="SFLDG01113">
    <property type="entry name" value="Uncharacterised_Radical_SAM_Su"/>
    <property type="match status" value="1"/>
</dbReference>
<dbReference type="EMBL" id="CP007452">
    <property type="protein sequence ID" value="AHM56151.1"/>
    <property type="molecule type" value="Genomic_DNA"/>
</dbReference>
<protein>
    <submittedName>
        <fullName evidence="6">Radical SAM domain protein</fullName>
    </submittedName>
</protein>
<dbReference type="PANTHER" id="PTHR43288:SF2">
    <property type="entry name" value="RADICAL SAM CORE DOMAIN-CONTAINING PROTEIN"/>
    <property type="match status" value="1"/>
</dbReference>
<evidence type="ECO:0000256" key="2">
    <source>
        <dbReference type="ARBA" id="ARBA00022723"/>
    </source>
</evidence>
<evidence type="ECO:0000256" key="3">
    <source>
        <dbReference type="ARBA" id="ARBA00023004"/>
    </source>
</evidence>
<dbReference type="GO" id="GO:0051536">
    <property type="term" value="F:iron-sulfur cluster binding"/>
    <property type="evidence" value="ECO:0007669"/>
    <property type="project" value="UniProtKB-KW"/>
</dbReference>
<dbReference type="eggNOG" id="COG1856">
    <property type="taxonomic scope" value="Bacteria"/>
</dbReference>
<dbReference type="InterPro" id="IPR058240">
    <property type="entry name" value="rSAM_sf"/>
</dbReference>
<dbReference type="SFLD" id="SFLDS00029">
    <property type="entry name" value="Radical_SAM"/>
    <property type="match status" value="1"/>
</dbReference>
<keyword evidence="2" id="KW-0479">Metal-binding</keyword>
<keyword evidence="7" id="KW-1185">Reference proteome</keyword>
<keyword evidence="3" id="KW-0408">Iron</keyword>
<feature type="domain" description="Elp3/MiaA/NifB-like radical SAM core" evidence="5">
    <location>
        <begin position="37"/>
        <end position="228"/>
    </location>
</feature>
<dbReference type="STRING" id="1286171.EAL2_c08510"/>
<dbReference type="InterPro" id="IPR013785">
    <property type="entry name" value="Aldolase_TIM"/>
</dbReference>
<accession>W8U5F4</accession>